<name>A0A2V3J1P0_9FLOR</name>
<dbReference type="EMBL" id="NBIV01000015">
    <property type="protein sequence ID" value="PXF48304.1"/>
    <property type="molecule type" value="Genomic_DNA"/>
</dbReference>
<dbReference type="InterPro" id="IPR018961">
    <property type="entry name" value="DnaJ_homolog_subfam-C_membr-28"/>
</dbReference>
<dbReference type="Proteomes" id="UP000247409">
    <property type="component" value="Unassembled WGS sequence"/>
</dbReference>
<evidence type="ECO:0000313" key="4">
    <source>
        <dbReference type="Proteomes" id="UP000247409"/>
    </source>
</evidence>
<organism evidence="3 4">
    <name type="scientific">Gracilariopsis chorda</name>
    <dbReference type="NCBI Taxonomy" id="448386"/>
    <lineage>
        <taxon>Eukaryota</taxon>
        <taxon>Rhodophyta</taxon>
        <taxon>Florideophyceae</taxon>
        <taxon>Rhodymeniophycidae</taxon>
        <taxon>Gracilariales</taxon>
        <taxon>Gracilariaceae</taxon>
        <taxon>Gracilariopsis</taxon>
    </lineage>
</organism>
<feature type="region of interest" description="Disordered" evidence="1">
    <location>
        <begin position="35"/>
        <end position="56"/>
    </location>
</feature>
<feature type="region of interest" description="Disordered" evidence="1">
    <location>
        <begin position="214"/>
        <end position="251"/>
    </location>
</feature>
<evidence type="ECO:0000256" key="1">
    <source>
        <dbReference type="SAM" id="MobiDB-lite"/>
    </source>
</evidence>
<dbReference type="InterPro" id="IPR052573">
    <property type="entry name" value="DnaJ_C_subfamily_28"/>
</dbReference>
<feature type="compositionally biased region" description="Basic and acidic residues" evidence="1">
    <location>
        <begin position="225"/>
        <end position="248"/>
    </location>
</feature>
<dbReference type="Pfam" id="PF09350">
    <property type="entry name" value="DJC28_CD"/>
    <property type="match status" value="1"/>
</dbReference>
<dbReference type="AlphaFoldDB" id="A0A2V3J1P0"/>
<dbReference type="PANTHER" id="PTHR39158:SF1">
    <property type="entry name" value="DNAJ HOMOLOG SUBFAMILY C MEMBER 28"/>
    <property type="match status" value="1"/>
</dbReference>
<reference evidence="3 4" key="1">
    <citation type="journal article" date="2018" name="Mol. Biol. Evol.">
        <title>Analysis of the draft genome of the red seaweed Gracilariopsis chorda provides insights into genome size evolution in Rhodophyta.</title>
        <authorList>
            <person name="Lee J."/>
            <person name="Yang E.C."/>
            <person name="Graf L."/>
            <person name="Yang J.H."/>
            <person name="Qiu H."/>
            <person name="Zel Zion U."/>
            <person name="Chan C.X."/>
            <person name="Stephens T.G."/>
            <person name="Weber A.P.M."/>
            <person name="Boo G.H."/>
            <person name="Boo S.M."/>
            <person name="Kim K.M."/>
            <person name="Shin Y."/>
            <person name="Jung M."/>
            <person name="Lee S.J."/>
            <person name="Yim H.S."/>
            <person name="Lee J.H."/>
            <person name="Bhattacharya D."/>
            <person name="Yoon H.S."/>
        </authorList>
    </citation>
    <scope>NUCLEOTIDE SEQUENCE [LARGE SCALE GENOMIC DNA]</scope>
    <source>
        <strain evidence="3 4">SKKU-2015</strain>
        <tissue evidence="3">Whole body</tissue>
    </source>
</reference>
<sequence length="284" mass="33129">MSSFRFALPLRSLPALNVLCSRSFTKRAAGPGGLFQSKDAVVNPSKQQENASRKRLRRARSVVDEMHLPPELRNEEDCLFESEGDIRDFVEARILESMRTGKFDNLKNKGRPLPNQPSSTHEYAMRIMRDNGLRPYWLQLMHDIDTEKRQIRAGLSHAWHSHMPHAPHRWALAMRVAELRMQSVNKQVDTFNLVRPMSVSHLFRLRLRIKDEVERAMKSDPPTPTKRESEVQQKVAKDTTSTKEEEPRPSWQLFARFVRATDVREYERPTWGRRKSEENDDNSS</sequence>
<proteinExistence type="predicted"/>
<feature type="domain" description="DnaJ homologue subfamily C member 28 conserved" evidence="2">
    <location>
        <begin position="89"/>
        <end position="152"/>
    </location>
</feature>
<evidence type="ECO:0000313" key="3">
    <source>
        <dbReference type="EMBL" id="PXF48304.1"/>
    </source>
</evidence>
<accession>A0A2V3J1P0</accession>
<dbReference type="OrthoDB" id="1922282at2759"/>
<gene>
    <name evidence="3" type="ORF">BWQ96_01993</name>
</gene>
<evidence type="ECO:0000259" key="2">
    <source>
        <dbReference type="Pfam" id="PF09350"/>
    </source>
</evidence>
<comment type="caution">
    <text evidence="3">The sequence shown here is derived from an EMBL/GenBank/DDBJ whole genome shotgun (WGS) entry which is preliminary data.</text>
</comment>
<keyword evidence="4" id="KW-1185">Reference proteome</keyword>
<protein>
    <submittedName>
        <fullName evidence="3">DnaJ-like</fullName>
    </submittedName>
</protein>
<dbReference type="PANTHER" id="PTHR39158">
    <property type="entry name" value="OS08G0560600 PROTEIN"/>
    <property type="match status" value="1"/>
</dbReference>